<dbReference type="AlphaFoldDB" id="A0A078AU77"/>
<dbReference type="InParanoid" id="A0A078AU77"/>
<evidence type="ECO:0000256" key="1">
    <source>
        <dbReference type="SAM" id="SignalP"/>
    </source>
</evidence>
<keyword evidence="3" id="KW-1185">Reference proteome</keyword>
<reference evidence="2 3" key="1">
    <citation type="submission" date="2014-06" db="EMBL/GenBank/DDBJ databases">
        <authorList>
            <person name="Swart Estienne"/>
        </authorList>
    </citation>
    <scope>NUCLEOTIDE SEQUENCE [LARGE SCALE GENOMIC DNA]</scope>
    <source>
        <strain evidence="2 3">130c</strain>
    </source>
</reference>
<dbReference type="EMBL" id="CCKQ01014064">
    <property type="protein sequence ID" value="CDW85799.1"/>
    <property type="molecule type" value="Genomic_DNA"/>
</dbReference>
<evidence type="ECO:0000313" key="2">
    <source>
        <dbReference type="EMBL" id="CDW85799.1"/>
    </source>
</evidence>
<feature type="chain" id="PRO_5001729627" evidence="1">
    <location>
        <begin position="22"/>
        <end position="97"/>
    </location>
</feature>
<name>A0A078AU77_STYLE</name>
<proteinExistence type="predicted"/>
<feature type="signal peptide" evidence="1">
    <location>
        <begin position="1"/>
        <end position="21"/>
    </location>
</feature>
<protein>
    <submittedName>
        <fullName evidence="2">Uncharacterized protein</fullName>
    </submittedName>
</protein>
<accession>A0A078AU77</accession>
<organism evidence="2 3">
    <name type="scientific">Stylonychia lemnae</name>
    <name type="common">Ciliate</name>
    <dbReference type="NCBI Taxonomy" id="5949"/>
    <lineage>
        <taxon>Eukaryota</taxon>
        <taxon>Sar</taxon>
        <taxon>Alveolata</taxon>
        <taxon>Ciliophora</taxon>
        <taxon>Intramacronucleata</taxon>
        <taxon>Spirotrichea</taxon>
        <taxon>Stichotrichia</taxon>
        <taxon>Sporadotrichida</taxon>
        <taxon>Oxytrichidae</taxon>
        <taxon>Stylonychinae</taxon>
        <taxon>Stylonychia</taxon>
    </lineage>
</organism>
<sequence>MKLQYITSVLIISILILNVSAAPTSIGRFVQSPVVQNLFDWLALLTADITYYLNYLTLSAYCDWYVSKQFSTYAKKDIVRLCMRSIKLEMEKNFGYY</sequence>
<dbReference type="Proteomes" id="UP000039865">
    <property type="component" value="Unassembled WGS sequence"/>
</dbReference>
<gene>
    <name evidence="2" type="primary">Contig7401.g369</name>
    <name evidence="2" type="ORF">STYLEM_14886</name>
</gene>
<keyword evidence="1" id="KW-0732">Signal</keyword>
<evidence type="ECO:0000313" key="3">
    <source>
        <dbReference type="Proteomes" id="UP000039865"/>
    </source>
</evidence>